<dbReference type="Proteomes" id="UP000830158">
    <property type="component" value="Chromosome"/>
</dbReference>
<dbReference type="RefSeq" id="WP_094007218.1">
    <property type="nucleotide sequence ID" value="NZ_CP091196.1"/>
</dbReference>
<feature type="transmembrane region" description="Helical" evidence="1">
    <location>
        <begin position="30"/>
        <end position="50"/>
    </location>
</feature>
<reference evidence="2" key="1">
    <citation type="submission" date="2022-01" db="EMBL/GenBank/DDBJ databases">
        <title>PSI-footprinting approach for the identification of protein synthesis inhibitor producers.</title>
        <authorList>
            <person name="Handel F."/>
            <person name="Kulik A."/>
            <person name="Wex K.W."/>
            <person name="Berscheid A."/>
            <person name="Saur J.S."/>
            <person name="Winkler A."/>
            <person name="Wibberg D."/>
            <person name="Kalinowski J."/>
            <person name="Broetz-Oesterhelt H."/>
            <person name="Mast Y."/>
        </authorList>
    </citation>
    <scope>NUCLEOTIDE SEQUENCE</scope>
    <source>
        <strain evidence="2">KNN 49.3e</strain>
    </source>
</reference>
<keyword evidence="1" id="KW-0472">Membrane</keyword>
<accession>A0ABY4P1G8</accession>
<sequence length="66" mass="7140">MFDALWRDLTGDAPGPVEFTGAEGVRPGPYRVAAAASMSVAAATLAAVVWRVCGRWVWCRCSIRRT</sequence>
<keyword evidence="1" id="KW-0812">Transmembrane</keyword>
<evidence type="ECO:0000313" key="3">
    <source>
        <dbReference type="Proteomes" id="UP000830158"/>
    </source>
</evidence>
<gene>
    <name evidence="2" type="ORF">L1857_26480</name>
</gene>
<keyword evidence="1" id="KW-1133">Transmembrane helix</keyword>
<organism evidence="2 3">
    <name type="scientific">Amycolatopsis thermalba</name>
    <dbReference type="NCBI Taxonomy" id="944492"/>
    <lineage>
        <taxon>Bacteria</taxon>
        <taxon>Bacillati</taxon>
        <taxon>Actinomycetota</taxon>
        <taxon>Actinomycetes</taxon>
        <taxon>Pseudonocardiales</taxon>
        <taxon>Pseudonocardiaceae</taxon>
        <taxon>Amycolatopsis</taxon>
    </lineage>
</organism>
<proteinExistence type="predicted"/>
<evidence type="ECO:0000256" key="1">
    <source>
        <dbReference type="SAM" id="Phobius"/>
    </source>
</evidence>
<keyword evidence="3" id="KW-1185">Reference proteome</keyword>
<name>A0ABY4P1G8_9PSEU</name>
<evidence type="ECO:0000313" key="2">
    <source>
        <dbReference type="EMBL" id="UQS26106.1"/>
    </source>
</evidence>
<protein>
    <submittedName>
        <fullName evidence="2">Uncharacterized protein</fullName>
    </submittedName>
</protein>
<dbReference type="EMBL" id="CP091196">
    <property type="protein sequence ID" value="UQS26106.1"/>
    <property type="molecule type" value="Genomic_DNA"/>
</dbReference>